<dbReference type="RefSeq" id="WP_044425687.1">
    <property type="nucleotide sequence ID" value="NZ_BJYZ01000002.1"/>
</dbReference>
<gene>
    <name evidence="1" type="ORF">SAE02_02800</name>
</gene>
<comment type="caution">
    <text evidence="1">The sequence shown here is derived from an EMBL/GenBank/DDBJ whole genome shotgun (WGS) entry which is preliminary data.</text>
</comment>
<dbReference type="EMBL" id="BJYZ01000002">
    <property type="protein sequence ID" value="GEO36132.1"/>
    <property type="molecule type" value="Genomic_DNA"/>
</dbReference>
<name>A0A512DI51_9PROT</name>
<dbReference type="AlphaFoldDB" id="A0A512DI51"/>
<accession>A0A512DI51</accession>
<protein>
    <submittedName>
        <fullName evidence="1">Uncharacterized protein</fullName>
    </submittedName>
</protein>
<organism evidence="1 2">
    <name type="scientific">Skermanella aerolata</name>
    <dbReference type="NCBI Taxonomy" id="393310"/>
    <lineage>
        <taxon>Bacteria</taxon>
        <taxon>Pseudomonadati</taxon>
        <taxon>Pseudomonadota</taxon>
        <taxon>Alphaproteobacteria</taxon>
        <taxon>Rhodospirillales</taxon>
        <taxon>Azospirillaceae</taxon>
        <taxon>Skermanella</taxon>
    </lineage>
</organism>
<proteinExistence type="predicted"/>
<dbReference type="Proteomes" id="UP000321523">
    <property type="component" value="Unassembled WGS sequence"/>
</dbReference>
<evidence type="ECO:0000313" key="1">
    <source>
        <dbReference type="EMBL" id="GEO36132.1"/>
    </source>
</evidence>
<dbReference type="OrthoDB" id="7355245at2"/>
<evidence type="ECO:0000313" key="2">
    <source>
        <dbReference type="Proteomes" id="UP000321523"/>
    </source>
</evidence>
<sequence>MFHPRTSRKKLEQVIRTLDAAARIGHETNSDGFRIARIAERRSTDRYDAVIGKLEQGIATRKFDLSRDEARLMVTALDLYNVRRTDGIGQGWDEEAEQLFQELQTLFAKTYGEGLYAA</sequence>
<keyword evidence="2" id="KW-1185">Reference proteome</keyword>
<reference evidence="1 2" key="1">
    <citation type="submission" date="2019-07" db="EMBL/GenBank/DDBJ databases">
        <title>Whole genome shotgun sequence of Skermanella aerolata NBRC 106429.</title>
        <authorList>
            <person name="Hosoyama A."/>
            <person name="Uohara A."/>
            <person name="Ohji S."/>
            <person name="Ichikawa N."/>
        </authorList>
    </citation>
    <scope>NUCLEOTIDE SEQUENCE [LARGE SCALE GENOMIC DNA]</scope>
    <source>
        <strain evidence="1 2">NBRC 106429</strain>
    </source>
</reference>